<gene>
    <name evidence="2" type="ORF">LX64_04079</name>
</gene>
<dbReference type="InterPro" id="IPR007138">
    <property type="entry name" value="ABM_dom"/>
</dbReference>
<dbReference type="Gene3D" id="3.30.70.100">
    <property type="match status" value="1"/>
</dbReference>
<dbReference type="GO" id="GO:0004497">
    <property type="term" value="F:monooxygenase activity"/>
    <property type="evidence" value="ECO:0007669"/>
    <property type="project" value="UniProtKB-KW"/>
</dbReference>
<organism evidence="2 3">
    <name type="scientific">Chitinophaga skermanii</name>
    <dbReference type="NCBI Taxonomy" id="331697"/>
    <lineage>
        <taxon>Bacteria</taxon>
        <taxon>Pseudomonadati</taxon>
        <taxon>Bacteroidota</taxon>
        <taxon>Chitinophagia</taxon>
        <taxon>Chitinophagales</taxon>
        <taxon>Chitinophagaceae</taxon>
        <taxon>Chitinophaga</taxon>
    </lineage>
</organism>
<feature type="domain" description="ABM" evidence="1">
    <location>
        <begin position="2"/>
        <end position="91"/>
    </location>
</feature>
<proteinExistence type="predicted"/>
<evidence type="ECO:0000259" key="1">
    <source>
        <dbReference type="PROSITE" id="PS51725"/>
    </source>
</evidence>
<name>A0A327Q8W1_9BACT</name>
<keyword evidence="3" id="KW-1185">Reference proteome</keyword>
<dbReference type="OrthoDB" id="9798157at2"/>
<dbReference type="Pfam" id="PF03992">
    <property type="entry name" value="ABM"/>
    <property type="match status" value="1"/>
</dbReference>
<dbReference type="PROSITE" id="PS51725">
    <property type="entry name" value="ABM"/>
    <property type="match status" value="1"/>
</dbReference>
<dbReference type="EMBL" id="QLLL01000008">
    <property type="protein sequence ID" value="RAJ00375.1"/>
    <property type="molecule type" value="Genomic_DNA"/>
</dbReference>
<keyword evidence="2" id="KW-0560">Oxidoreductase</keyword>
<comment type="caution">
    <text evidence="2">The sequence shown here is derived from an EMBL/GenBank/DDBJ whole genome shotgun (WGS) entry which is preliminary data.</text>
</comment>
<dbReference type="RefSeq" id="WP_111599497.1">
    <property type="nucleotide sequence ID" value="NZ_QLLL01000008.1"/>
</dbReference>
<dbReference type="InterPro" id="IPR011008">
    <property type="entry name" value="Dimeric_a/b-barrel"/>
</dbReference>
<sequence>MILEVAILQVKPGETQAFEIAFASAQKIISSMKGYAGHELQRCIEKPSQYILLVRWETLEDHTIGFRQSPEYQSWKQLLHHFYDPFPTVEHYESIYRNN</sequence>
<evidence type="ECO:0000313" key="3">
    <source>
        <dbReference type="Proteomes" id="UP000249547"/>
    </source>
</evidence>
<protein>
    <submittedName>
        <fullName evidence="2">Heme-degrading monooxygenase HmoA</fullName>
    </submittedName>
</protein>
<evidence type="ECO:0000313" key="2">
    <source>
        <dbReference type="EMBL" id="RAJ00375.1"/>
    </source>
</evidence>
<dbReference type="SUPFAM" id="SSF54909">
    <property type="entry name" value="Dimeric alpha+beta barrel"/>
    <property type="match status" value="1"/>
</dbReference>
<dbReference type="AlphaFoldDB" id="A0A327Q8W1"/>
<dbReference type="Proteomes" id="UP000249547">
    <property type="component" value="Unassembled WGS sequence"/>
</dbReference>
<accession>A0A327Q8W1</accession>
<reference evidence="2 3" key="1">
    <citation type="submission" date="2018-06" db="EMBL/GenBank/DDBJ databases">
        <title>Genomic Encyclopedia of Archaeal and Bacterial Type Strains, Phase II (KMG-II): from individual species to whole genera.</title>
        <authorList>
            <person name="Goeker M."/>
        </authorList>
    </citation>
    <scope>NUCLEOTIDE SEQUENCE [LARGE SCALE GENOMIC DNA]</scope>
    <source>
        <strain evidence="2 3">DSM 23857</strain>
    </source>
</reference>
<keyword evidence="2" id="KW-0503">Monooxygenase</keyword>